<gene>
    <name evidence="2" type="ORF">LZ496_06860</name>
</gene>
<dbReference type="RefSeq" id="WP_249904958.1">
    <property type="nucleotide sequence ID" value="NZ_JAMGBA010000002.1"/>
</dbReference>
<organism evidence="2 3">
    <name type="scientific">Sphingomonas caseinilyticus</name>
    <dbReference type="NCBI Taxonomy" id="2908205"/>
    <lineage>
        <taxon>Bacteria</taxon>
        <taxon>Pseudomonadati</taxon>
        <taxon>Pseudomonadota</taxon>
        <taxon>Alphaproteobacteria</taxon>
        <taxon>Sphingomonadales</taxon>
        <taxon>Sphingomonadaceae</taxon>
        <taxon>Sphingomonas</taxon>
    </lineage>
</organism>
<evidence type="ECO:0000256" key="1">
    <source>
        <dbReference type="SAM" id="MobiDB-lite"/>
    </source>
</evidence>
<evidence type="ECO:0000313" key="2">
    <source>
        <dbReference type="EMBL" id="MCL6698503.1"/>
    </source>
</evidence>
<reference evidence="2 3" key="1">
    <citation type="submission" date="2022-05" db="EMBL/GenBank/DDBJ databases">
        <authorList>
            <person name="Jo J.-H."/>
            <person name="Im W.-T."/>
        </authorList>
    </citation>
    <scope>NUCLEOTIDE SEQUENCE [LARGE SCALE GENOMIC DNA]</scope>
    <source>
        <strain evidence="2 3">NSE70-1</strain>
    </source>
</reference>
<name>A0ABT0RU16_9SPHN</name>
<proteinExistence type="predicted"/>
<protein>
    <submittedName>
        <fullName evidence="2">Cell envelope biogenesis protein TolA</fullName>
    </submittedName>
</protein>
<feature type="region of interest" description="Disordered" evidence="1">
    <location>
        <begin position="59"/>
        <end position="132"/>
    </location>
</feature>
<comment type="caution">
    <text evidence="2">The sequence shown here is derived from an EMBL/GenBank/DDBJ whole genome shotgun (WGS) entry which is preliminary data.</text>
</comment>
<dbReference type="Proteomes" id="UP001203410">
    <property type="component" value="Unassembled WGS sequence"/>
</dbReference>
<evidence type="ECO:0000313" key="3">
    <source>
        <dbReference type="Proteomes" id="UP001203410"/>
    </source>
</evidence>
<accession>A0ABT0RU16</accession>
<dbReference type="EMBL" id="JAMGBA010000002">
    <property type="protein sequence ID" value="MCL6698503.1"/>
    <property type="molecule type" value="Genomic_DNA"/>
</dbReference>
<keyword evidence="3" id="KW-1185">Reference proteome</keyword>
<dbReference type="Gene3D" id="3.30.1150.10">
    <property type="match status" value="1"/>
</dbReference>
<feature type="compositionally biased region" description="Pro residues" evidence="1">
    <location>
        <begin position="81"/>
        <end position="124"/>
    </location>
</feature>
<sequence>MRMDRAEKVGTGAALLFHVALIGAMSMSLAHINSTPEPPAMEVELVEEVGLTAAAPQQVVVPPPPSQAPEMGEAEPVEAVAPPPPTPRPTPAPVVKPVPPRAAPPKPSPVVKPAPPRTAPPKPTPRVSRIGDDFLKGISDDKLAPRAGPAPKPAAATVSASAMAGIVQAIRRQVQPCADRQVNPGEGASRIKVRMRLQLTRSGRLRAPPQVIGTSGVDDENARYEERVKDLAVATFVGCAPLVGLPPELYETESGRGWSDFIMNYNLP</sequence>